<dbReference type="GO" id="GO:0010468">
    <property type="term" value="P:regulation of gene expression"/>
    <property type="evidence" value="ECO:0007669"/>
    <property type="project" value="UniProtKB-ARBA"/>
</dbReference>
<reference evidence="18 19" key="1">
    <citation type="submission" date="2019-09" db="EMBL/GenBank/DDBJ databases">
        <title>Bird 10,000 Genomes (B10K) Project - Family phase.</title>
        <authorList>
            <person name="Zhang G."/>
        </authorList>
    </citation>
    <scope>NUCLEOTIDE SEQUENCE [LARGE SCALE GENOMIC DNA]</scope>
    <source>
        <strain evidence="18">B10K-DU-008-62</strain>
        <tissue evidence="18">Mixed tissue sample</tissue>
    </source>
</reference>
<dbReference type="GO" id="GO:0005737">
    <property type="term" value="C:cytoplasm"/>
    <property type="evidence" value="ECO:0007669"/>
    <property type="project" value="UniProtKB-SubCell"/>
</dbReference>
<dbReference type="GO" id="GO:0005524">
    <property type="term" value="F:ATP binding"/>
    <property type="evidence" value="ECO:0007669"/>
    <property type="project" value="UniProtKB-KW"/>
</dbReference>
<proteinExistence type="inferred from homology"/>
<feature type="domain" description="Poly(A) RNA polymerase mitochondrial-like central palm" evidence="17">
    <location>
        <begin position="170"/>
        <end position="306"/>
    </location>
</feature>
<dbReference type="InterPro" id="IPR043519">
    <property type="entry name" value="NT_sf"/>
</dbReference>
<dbReference type="FunFam" id="1.10.1410.10:FF:000007">
    <property type="entry name" value="poly(A) RNA polymerase GLD2 isoform X1"/>
    <property type="match status" value="1"/>
</dbReference>
<evidence type="ECO:0000256" key="12">
    <source>
        <dbReference type="ARBA" id="ARBA00023211"/>
    </source>
</evidence>
<dbReference type="Gene3D" id="3.30.460.10">
    <property type="entry name" value="Beta Polymerase, domain 2"/>
    <property type="match status" value="1"/>
</dbReference>
<dbReference type="PANTHER" id="PTHR12271">
    <property type="entry name" value="POLY A POLYMERASE CID PAP -RELATED"/>
    <property type="match status" value="1"/>
</dbReference>
<keyword evidence="9" id="KW-0547">Nucleotide-binding</keyword>
<dbReference type="EMBL" id="VXAQ01000670">
    <property type="protein sequence ID" value="NXL63152.1"/>
    <property type="molecule type" value="Genomic_DNA"/>
</dbReference>
<dbReference type="GO" id="GO:1990817">
    <property type="term" value="F:poly(A) RNA polymerase activity"/>
    <property type="evidence" value="ECO:0007669"/>
    <property type="project" value="UniProtKB-EC"/>
</dbReference>
<dbReference type="OrthoDB" id="2274644at2759"/>
<dbReference type="SUPFAM" id="SSF81301">
    <property type="entry name" value="Nucleotidyltransferase"/>
    <property type="match status" value="1"/>
</dbReference>
<name>A0A7L0UAH0_CHOAC</name>
<evidence type="ECO:0000256" key="6">
    <source>
        <dbReference type="ARBA" id="ARBA00022664"/>
    </source>
</evidence>
<comment type="similarity">
    <text evidence="13">Belongs to the DNA polymerase type-B-like family. GLD2 subfamily.</text>
</comment>
<keyword evidence="6" id="KW-0507">mRNA processing</keyword>
<dbReference type="PANTHER" id="PTHR12271:SF40">
    <property type="entry name" value="POLY(A) RNA POLYMERASE GLD2"/>
    <property type="match status" value="1"/>
</dbReference>
<feature type="domain" description="PAP-associated" evidence="16">
    <location>
        <begin position="394"/>
        <end position="441"/>
    </location>
</feature>
<dbReference type="GO" id="GO:0031123">
    <property type="term" value="P:RNA 3'-end processing"/>
    <property type="evidence" value="ECO:0007669"/>
    <property type="project" value="TreeGrafter"/>
</dbReference>
<keyword evidence="7" id="KW-0808">Transferase</keyword>
<keyword evidence="11" id="KW-0460">Magnesium</keyword>
<dbReference type="FunFam" id="3.30.460.10:FF:000022">
    <property type="entry name" value="poly(A) RNA polymerase GLD2 isoform X1"/>
    <property type="match status" value="1"/>
</dbReference>
<evidence type="ECO:0000256" key="15">
    <source>
        <dbReference type="SAM" id="MobiDB-lite"/>
    </source>
</evidence>
<feature type="non-terminal residue" evidence="18">
    <location>
        <position position="1"/>
    </location>
</feature>
<keyword evidence="19" id="KW-1185">Reference proteome</keyword>
<evidence type="ECO:0000256" key="11">
    <source>
        <dbReference type="ARBA" id="ARBA00022842"/>
    </source>
</evidence>
<dbReference type="Gene3D" id="1.10.1410.10">
    <property type="match status" value="1"/>
</dbReference>
<keyword evidence="5" id="KW-0963">Cytoplasm</keyword>
<evidence type="ECO:0000259" key="16">
    <source>
        <dbReference type="Pfam" id="PF03828"/>
    </source>
</evidence>
<evidence type="ECO:0000256" key="13">
    <source>
        <dbReference type="ARBA" id="ARBA00038491"/>
    </source>
</evidence>
<dbReference type="SUPFAM" id="SSF81631">
    <property type="entry name" value="PAP/OAS1 substrate-binding domain"/>
    <property type="match status" value="1"/>
</dbReference>
<keyword evidence="8" id="KW-0479">Metal-binding</keyword>
<dbReference type="Pfam" id="PF03828">
    <property type="entry name" value="PAP_assoc"/>
    <property type="match status" value="1"/>
</dbReference>
<dbReference type="EC" id="2.7.7.19" evidence="4"/>
<comment type="caution">
    <text evidence="18">The sequence shown here is derived from an EMBL/GenBank/DDBJ whole genome shotgun (WGS) entry which is preliminary data.</text>
</comment>
<organism evidence="18 19">
    <name type="scientific">Chordeiles acutipennis</name>
    <name type="common">Lesser nighthawk</name>
    <name type="synonym">Caprimulgus acutipennis</name>
    <dbReference type="NCBI Taxonomy" id="118183"/>
    <lineage>
        <taxon>Eukaryota</taxon>
        <taxon>Metazoa</taxon>
        <taxon>Chordata</taxon>
        <taxon>Craniata</taxon>
        <taxon>Vertebrata</taxon>
        <taxon>Euteleostomi</taxon>
        <taxon>Archelosauria</taxon>
        <taxon>Archosauria</taxon>
        <taxon>Dinosauria</taxon>
        <taxon>Saurischia</taxon>
        <taxon>Theropoda</taxon>
        <taxon>Coelurosauria</taxon>
        <taxon>Aves</taxon>
        <taxon>Neognathae</taxon>
        <taxon>Neoaves</taxon>
        <taxon>Strisores</taxon>
        <taxon>Caprimulgiformes</taxon>
        <taxon>Caprimulgidae</taxon>
        <taxon>Chordeilinae</taxon>
        <taxon>Chordeiles</taxon>
    </lineage>
</organism>
<comment type="cofactor">
    <cofactor evidence="1">
        <name>Mn(2+)</name>
        <dbReference type="ChEBI" id="CHEBI:29035"/>
    </cofactor>
</comment>
<keyword evidence="12" id="KW-0464">Manganese</keyword>
<feature type="non-terminal residue" evidence="18">
    <location>
        <position position="441"/>
    </location>
</feature>
<feature type="region of interest" description="Disordered" evidence="15">
    <location>
        <begin position="1"/>
        <end position="20"/>
    </location>
</feature>
<evidence type="ECO:0000256" key="3">
    <source>
        <dbReference type="ARBA" id="ARBA00004496"/>
    </source>
</evidence>
<dbReference type="GO" id="GO:0006397">
    <property type="term" value="P:mRNA processing"/>
    <property type="evidence" value="ECO:0007669"/>
    <property type="project" value="UniProtKB-KW"/>
</dbReference>
<keyword evidence="10" id="KW-0067">ATP-binding</keyword>
<protein>
    <recommendedName>
        <fullName evidence="4">polynucleotide adenylyltransferase</fullName>
        <ecNumber evidence="4">2.7.7.19</ecNumber>
    </recommendedName>
</protein>
<evidence type="ECO:0000256" key="5">
    <source>
        <dbReference type="ARBA" id="ARBA00022490"/>
    </source>
</evidence>
<evidence type="ECO:0000256" key="10">
    <source>
        <dbReference type="ARBA" id="ARBA00022840"/>
    </source>
</evidence>
<evidence type="ECO:0000313" key="18">
    <source>
        <dbReference type="EMBL" id="NXL63152.1"/>
    </source>
</evidence>
<evidence type="ECO:0000313" key="19">
    <source>
        <dbReference type="Proteomes" id="UP000568556"/>
    </source>
</evidence>
<gene>
    <name evidence="18" type="primary">Tent2</name>
    <name evidence="18" type="ORF">CHOACU_R14110</name>
</gene>
<evidence type="ECO:0000259" key="17">
    <source>
        <dbReference type="Pfam" id="PF22600"/>
    </source>
</evidence>
<dbReference type="CDD" id="cd05402">
    <property type="entry name" value="NT_PAP_TUTase"/>
    <property type="match status" value="1"/>
</dbReference>
<dbReference type="InterPro" id="IPR002058">
    <property type="entry name" value="PAP_assoc"/>
</dbReference>
<comment type="cofactor">
    <cofactor evidence="2">
        <name>Mg(2+)</name>
        <dbReference type="ChEBI" id="CHEBI:18420"/>
    </cofactor>
</comment>
<comment type="subcellular location">
    <subcellularLocation>
        <location evidence="3">Cytoplasm</location>
    </subcellularLocation>
</comment>
<accession>A0A7L0UAH0</accession>
<dbReference type="GO" id="GO:0046872">
    <property type="term" value="F:metal ion binding"/>
    <property type="evidence" value="ECO:0007669"/>
    <property type="project" value="UniProtKB-KW"/>
</dbReference>
<evidence type="ECO:0000256" key="4">
    <source>
        <dbReference type="ARBA" id="ARBA00012388"/>
    </source>
</evidence>
<evidence type="ECO:0000256" key="14">
    <source>
        <dbReference type="ARBA" id="ARBA00048830"/>
    </source>
</evidence>
<evidence type="ECO:0000256" key="9">
    <source>
        <dbReference type="ARBA" id="ARBA00022741"/>
    </source>
</evidence>
<dbReference type="Proteomes" id="UP000568556">
    <property type="component" value="Unassembled WGS sequence"/>
</dbReference>
<comment type="catalytic activity">
    <reaction evidence="14">
        <text>RNA(n) + ATP = RNA(n)-3'-adenine ribonucleotide + diphosphate</text>
        <dbReference type="Rhea" id="RHEA:11332"/>
        <dbReference type="Rhea" id="RHEA-COMP:14527"/>
        <dbReference type="Rhea" id="RHEA-COMP:17347"/>
        <dbReference type="ChEBI" id="CHEBI:30616"/>
        <dbReference type="ChEBI" id="CHEBI:33019"/>
        <dbReference type="ChEBI" id="CHEBI:140395"/>
        <dbReference type="ChEBI" id="CHEBI:173115"/>
        <dbReference type="EC" id="2.7.7.19"/>
    </reaction>
</comment>
<sequence>MFPNSSNLGHPPFPPKHQQQSNFFKKLPLNIPPTLLSHQPIIDAQFNFQNAAGNLATIPAVTLPSMISGNGSAVRVSDVPTSLRGRKRLSEQSLPHDVKRQRFHSHCSETTVVNQAVPLPEEHRYSFPGSIQSPLFRADFITDLTPLHPVQDTLFPDPIKTTLPVAKDKLSQQVLELFQACQQQTCDLNRKELCRTELQREIQLIFPQSRLFLVGSSLNGFGTRSSDGDLCLVVKEEPVNQKTEARHILSLVQKLFSTKLCNYIERPQLIRAKVPIVKFRDKVRQFDLNVNNIVGIRNTFLLRTYAHIENRVRPLVLVIKKWASFHDINDASRGTLSSYSLVLMVLHYLQTLPEPILPSLQKNYPESFDPTMQLHLVHRAPCTIPPYLSKNGSSLGDLLIGFFKYYATEFDWSHQMISVREAKAIPRPDGIEWRNKFICVE</sequence>
<evidence type="ECO:0000256" key="7">
    <source>
        <dbReference type="ARBA" id="ARBA00022679"/>
    </source>
</evidence>
<evidence type="ECO:0000256" key="1">
    <source>
        <dbReference type="ARBA" id="ARBA00001936"/>
    </source>
</evidence>
<dbReference type="Pfam" id="PF22600">
    <property type="entry name" value="MTPAP-like_central"/>
    <property type="match status" value="1"/>
</dbReference>
<evidence type="ECO:0000256" key="2">
    <source>
        <dbReference type="ARBA" id="ARBA00001946"/>
    </source>
</evidence>
<dbReference type="InterPro" id="IPR054708">
    <property type="entry name" value="MTPAP-like_central"/>
</dbReference>
<evidence type="ECO:0000256" key="8">
    <source>
        <dbReference type="ARBA" id="ARBA00022723"/>
    </source>
</evidence>
<dbReference type="AlphaFoldDB" id="A0A7L0UAH0"/>